<reference evidence="6 7" key="1">
    <citation type="submission" date="2014-06" db="EMBL/GenBank/DDBJ databases">
        <title>Whole Genome Sequences of Three Symbiotic Endozoicomonas Bacteria.</title>
        <authorList>
            <person name="Neave M.J."/>
            <person name="Apprill A."/>
            <person name="Voolstra C.R."/>
        </authorList>
    </citation>
    <scope>NUCLEOTIDE SEQUENCE [LARGE SCALE GENOMIC DNA]</scope>
    <source>
        <strain evidence="6 7">DSM 22380</strain>
    </source>
</reference>
<evidence type="ECO:0000256" key="3">
    <source>
        <dbReference type="ARBA" id="ARBA00023235"/>
    </source>
</evidence>
<protein>
    <recommendedName>
        <fullName evidence="4">Putative glucose-6-phosphate 1-epimerase</fullName>
        <ecNumber evidence="4">5.1.3.15</ecNumber>
    </recommendedName>
</protein>
<comment type="similarity">
    <text evidence="2 4">Belongs to the glucose-6-phosphate 1-epimerase family.</text>
</comment>
<dbReference type="Proteomes" id="UP000027997">
    <property type="component" value="Unassembled WGS sequence"/>
</dbReference>
<evidence type="ECO:0000256" key="4">
    <source>
        <dbReference type="PIRNR" id="PIRNR016020"/>
    </source>
</evidence>
<dbReference type="InterPro" id="IPR008183">
    <property type="entry name" value="Aldose_1/G6P_1-epimerase"/>
</dbReference>
<evidence type="ECO:0000256" key="2">
    <source>
        <dbReference type="ARBA" id="ARBA00005866"/>
    </source>
</evidence>
<keyword evidence="3 4" id="KW-0413">Isomerase</keyword>
<dbReference type="RefSeq" id="WP_020584998.1">
    <property type="nucleotide sequence ID" value="NZ_JOJP01000001.1"/>
</dbReference>
<comment type="catalytic activity">
    <reaction evidence="1">
        <text>alpha-D-glucose 6-phosphate = beta-D-glucose 6-phosphate</text>
        <dbReference type="Rhea" id="RHEA:16249"/>
        <dbReference type="ChEBI" id="CHEBI:58225"/>
        <dbReference type="ChEBI" id="CHEBI:58247"/>
        <dbReference type="EC" id="5.1.3.15"/>
    </reaction>
</comment>
<dbReference type="CDD" id="cd09020">
    <property type="entry name" value="D-hex-6-P-epi_like"/>
    <property type="match status" value="1"/>
</dbReference>
<dbReference type="AlphaFoldDB" id="A0A081KAC7"/>
<dbReference type="PIRSF" id="PIRSF016020">
    <property type="entry name" value="PHexose_mutarotase"/>
    <property type="match status" value="1"/>
</dbReference>
<dbReference type="EMBL" id="JOJP01000001">
    <property type="protein sequence ID" value="KEI71103.1"/>
    <property type="molecule type" value="Genomic_DNA"/>
</dbReference>
<dbReference type="PANTHER" id="PTHR11122:SF13">
    <property type="entry name" value="GLUCOSE-6-PHOSPHATE 1-EPIMERASE"/>
    <property type="match status" value="1"/>
</dbReference>
<dbReference type="InterPro" id="IPR025532">
    <property type="entry name" value="G6P_1-epimerase"/>
</dbReference>
<dbReference type="STRING" id="305900.GV64_10415"/>
<comment type="caution">
    <text evidence="6">The sequence shown here is derived from an EMBL/GenBank/DDBJ whole genome shotgun (WGS) entry which is preliminary data.</text>
</comment>
<feature type="active site" evidence="5">
    <location>
        <position position="163"/>
    </location>
</feature>
<dbReference type="InterPro" id="IPR014718">
    <property type="entry name" value="GH-type_carb-bd"/>
</dbReference>
<dbReference type="SUPFAM" id="SSF74650">
    <property type="entry name" value="Galactose mutarotase-like"/>
    <property type="match status" value="1"/>
</dbReference>
<evidence type="ECO:0000256" key="5">
    <source>
        <dbReference type="PIRSR" id="PIRSR016020-1"/>
    </source>
</evidence>
<dbReference type="Pfam" id="PF01263">
    <property type="entry name" value="Aldose_epim"/>
    <property type="match status" value="1"/>
</dbReference>
<dbReference type="PANTHER" id="PTHR11122">
    <property type="entry name" value="APOSPORY-ASSOCIATED PROTEIN C-RELATED"/>
    <property type="match status" value="1"/>
</dbReference>
<dbReference type="GO" id="GO:0005975">
    <property type="term" value="P:carbohydrate metabolic process"/>
    <property type="evidence" value="ECO:0007669"/>
    <property type="project" value="InterPro"/>
</dbReference>
<accession>A0A081KAC7</accession>
<gene>
    <name evidence="6" type="ORF">GV64_10415</name>
</gene>
<dbReference type="InterPro" id="IPR011013">
    <property type="entry name" value="Gal_mutarotase_sf_dom"/>
</dbReference>
<proteinExistence type="inferred from homology"/>
<keyword evidence="7" id="KW-1185">Reference proteome</keyword>
<evidence type="ECO:0000313" key="7">
    <source>
        <dbReference type="Proteomes" id="UP000027997"/>
    </source>
</evidence>
<dbReference type="GO" id="GO:0030246">
    <property type="term" value="F:carbohydrate binding"/>
    <property type="evidence" value="ECO:0007669"/>
    <property type="project" value="UniProtKB-UniRule"/>
</dbReference>
<evidence type="ECO:0000313" key="6">
    <source>
        <dbReference type="EMBL" id="KEI71103.1"/>
    </source>
</evidence>
<evidence type="ECO:0000256" key="1">
    <source>
        <dbReference type="ARBA" id="ARBA00001096"/>
    </source>
</evidence>
<sequence length="297" mass="33069">MLINDMIFEETLSPSIARYNMNGLAILKVQSPKCEAAISLHGGHLFQFKPTGEQDVIWLSNKAIFSEEKAIRGGVPVCWPWFGQVGSPSHGFARTSNWQLLDHEENEQAVTIRLKLSASKQTRVVWPHDFSAVLTFTLGETLRINLEMINTGETPWQWSGALHTYFAIAEATETWITGAGTSYIDSLKNDLPCETTEALIINQSIDRIYTTPEETISIHDQGNQRTINVLNRGHNSAVIWNPWKDLSRSMGDMSDDGYETMVCVEATQYAKDLASGSLLMPGEKQSLSTEITVTSAE</sequence>
<dbReference type="Gene3D" id="2.70.98.10">
    <property type="match status" value="1"/>
</dbReference>
<name>A0A081KAC7_9GAMM</name>
<feature type="active site" evidence="5">
    <location>
        <position position="265"/>
    </location>
</feature>
<organism evidence="6 7">
    <name type="scientific">Endozoicomonas elysicola</name>
    <dbReference type="NCBI Taxonomy" id="305900"/>
    <lineage>
        <taxon>Bacteria</taxon>
        <taxon>Pseudomonadati</taxon>
        <taxon>Pseudomonadota</taxon>
        <taxon>Gammaproteobacteria</taxon>
        <taxon>Oceanospirillales</taxon>
        <taxon>Endozoicomonadaceae</taxon>
        <taxon>Endozoicomonas</taxon>
    </lineage>
</organism>
<dbReference type="GO" id="GO:0047938">
    <property type="term" value="F:glucose-6-phosphate 1-epimerase activity"/>
    <property type="evidence" value="ECO:0007669"/>
    <property type="project" value="UniProtKB-UniRule"/>
</dbReference>
<dbReference type="EC" id="5.1.3.15" evidence="4"/>
<dbReference type="eggNOG" id="COG0676">
    <property type="taxonomic scope" value="Bacteria"/>
</dbReference>